<feature type="transmembrane region" description="Helical" evidence="5">
    <location>
        <begin position="58"/>
        <end position="78"/>
    </location>
</feature>
<feature type="transmembrane region" description="Helical" evidence="5">
    <location>
        <begin position="84"/>
        <end position="107"/>
    </location>
</feature>
<name>R7Z7D7_CONA1</name>
<keyword evidence="8" id="KW-1185">Reference proteome</keyword>
<dbReference type="AlphaFoldDB" id="R7Z7D7"/>
<accession>R7Z7D7</accession>
<feature type="transmembrane region" description="Helical" evidence="5">
    <location>
        <begin position="128"/>
        <end position="158"/>
    </location>
</feature>
<sequence>MDYSKKETDMAYTDAKEEPSPLNLKLVATTSSGNERAGQVFDNESQLQRRLGNRQLQLIAIGGSIGTGLFVTIGSGLARAGPGSLFLGVIVYCCLIGLVNSCMAEMATLMPVSGGFIRMASQWVDDALGFMVGWNFFFYEALIIPFEITALTTVLSFWSDNIPAGAVCAACIVLYGILNVLAVGAYGESEFWLSSGKVILVFLLFGFTFFTMVGVNPQHDAYGFRNWTIATFAEHHSTGAIGRLEGFLAALWSASFFVVGPEYLAMAAAEAKRPRTYVKQAFKTAFWRFAIFFIGGAFCVSTIIPKNDPTLTTFLGGAEGSGTAAASPYVIAMKNLGIGVLPHIVNALLVTSIFSAGNTYTYCAIRSLYGLALSGKAPAFLKKCTKNGVPIYCFGITMIFPMLSFLQLSNGSNTVLRWLVNLVTAGCVIDYIVMCITFLFFYRACKVQCIDRRTLPYYGYFQPYVAWVGLAGTVFVVLFYGYSSFTPWDVSTFFTYYAMVIVGIITYSFWKISKRTKVVPAAEADLVWERPSIDAYEAALDEPVTGFWTEMLQMIGFRKHWGKKSVV</sequence>
<dbReference type="PANTHER" id="PTHR43341">
    <property type="entry name" value="AMINO ACID PERMEASE"/>
    <property type="match status" value="1"/>
</dbReference>
<dbReference type="Pfam" id="PF00324">
    <property type="entry name" value="AA_permease"/>
    <property type="match status" value="1"/>
</dbReference>
<dbReference type="eggNOG" id="KOG1286">
    <property type="taxonomic scope" value="Eukaryota"/>
</dbReference>
<evidence type="ECO:0000313" key="8">
    <source>
        <dbReference type="Proteomes" id="UP000016924"/>
    </source>
</evidence>
<feature type="transmembrane region" description="Helical" evidence="5">
    <location>
        <begin position="164"/>
        <end position="186"/>
    </location>
</feature>
<feature type="transmembrane region" description="Helical" evidence="5">
    <location>
        <begin position="344"/>
        <end position="369"/>
    </location>
</feature>
<feature type="transmembrane region" description="Helical" evidence="5">
    <location>
        <begin position="463"/>
        <end position="482"/>
    </location>
</feature>
<feature type="domain" description="Amino acid permease/ SLC12A" evidence="6">
    <location>
        <begin position="56"/>
        <end position="518"/>
    </location>
</feature>
<keyword evidence="2 5" id="KW-0812">Transmembrane</keyword>
<feature type="transmembrane region" description="Helical" evidence="5">
    <location>
        <begin position="198"/>
        <end position="215"/>
    </location>
</feature>
<evidence type="ECO:0000259" key="6">
    <source>
        <dbReference type="Pfam" id="PF00324"/>
    </source>
</evidence>
<dbReference type="OrthoDB" id="10062876at2759"/>
<feature type="transmembrane region" description="Helical" evidence="5">
    <location>
        <begin position="285"/>
        <end position="304"/>
    </location>
</feature>
<dbReference type="HOGENOM" id="CLU_007946_12_1_1"/>
<evidence type="ECO:0000256" key="3">
    <source>
        <dbReference type="ARBA" id="ARBA00022989"/>
    </source>
</evidence>
<dbReference type="OMA" id="FPYYGYF"/>
<dbReference type="Proteomes" id="UP000016924">
    <property type="component" value="Unassembled WGS sequence"/>
</dbReference>
<evidence type="ECO:0000256" key="2">
    <source>
        <dbReference type="ARBA" id="ARBA00022692"/>
    </source>
</evidence>
<protein>
    <recommendedName>
        <fullName evidence="6">Amino acid permease/ SLC12A domain-containing protein</fullName>
    </recommendedName>
</protein>
<reference evidence="8" key="1">
    <citation type="submission" date="2012-06" db="EMBL/GenBank/DDBJ databases">
        <title>The genome sequence of Coniosporium apollinis CBS 100218.</title>
        <authorList>
            <consortium name="The Broad Institute Genome Sequencing Platform"/>
            <person name="Cuomo C."/>
            <person name="Gorbushina A."/>
            <person name="Noack S."/>
            <person name="Walker B."/>
            <person name="Young S.K."/>
            <person name="Zeng Q."/>
            <person name="Gargeya S."/>
            <person name="Fitzgerald M."/>
            <person name="Haas B."/>
            <person name="Abouelleil A."/>
            <person name="Alvarado L."/>
            <person name="Arachchi H.M."/>
            <person name="Berlin A.M."/>
            <person name="Chapman S.B."/>
            <person name="Goldberg J."/>
            <person name="Griggs A."/>
            <person name="Gujja S."/>
            <person name="Hansen M."/>
            <person name="Howarth C."/>
            <person name="Imamovic A."/>
            <person name="Larimer J."/>
            <person name="McCowan C."/>
            <person name="Montmayeur A."/>
            <person name="Murphy C."/>
            <person name="Neiman D."/>
            <person name="Pearson M."/>
            <person name="Priest M."/>
            <person name="Roberts A."/>
            <person name="Saif S."/>
            <person name="Shea T."/>
            <person name="Sisk P."/>
            <person name="Sykes S."/>
            <person name="Wortman J."/>
            <person name="Nusbaum C."/>
            <person name="Birren B."/>
        </authorList>
    </citation>
    <scope>NUCLEOTIDE SEQUENCE [LARGE SCALE GENOMIC DNA]</scope>
    <source>
        <strain evidence="8">CBS 100218</strain>
    </source>
</reference>
<feature type="transmembrane region" description="Helical" evidence="5">
    <location>
        <begin position="246"/>
        <end position="264"/>
    </location>
</feature>
<dbReference type="GO" id="GO:0016020">
    <property type="term" value="C:membrane"/>
    <property type="evidence" value="ECO:0007669"/>
    <property type="project" value="UniProtKB-SubCell"/>
</dbReference>
<dbReference type="PIRSF" id="PIRSF006060">
    <property type="entry name" value="AA_transporter"/>
    <property type="match status" value="1"/>
</dbReference>
<evidence type="ECO:0000256" key="4">
    <source>
        <dbReference type="ARBA" id="ARBA00023136"/>
    </source>
</evidence>
<feature type="transmembrane region" description="Helical" evidence="5">
    <location>
        <begin position="418"/>
        <end position="442"/>
    </location>
</feature>
<feature type="transmembrane region" description="Helical" evidence="5">
    <location>
        <begin position="494"/>
        <end position="510"/>
    </location>
</feature>
<gene>
    <name evidence="7" type="ORF">W97_09333</name>
</gene>
<dbReference type="Gene3D" id="1.20.1740.10">
    <property type="entry name" value="Amino acid/polyamine transporter I"/>
    <property type="match status" value="1"/>
</dbReference>
<organism evidence="7 8">
    <name type="scientific">Coniosporium apollinis (strain CBS 100218)</name>
    <name type="common">Rock-inhabiting black yeast</name>
    <dbReference type="NCBI Taxonomy" id="1168221"/>
    <lineage>
        <taxon>Eukaryota</taxon>
        <taxon>Fungi</taxon>
        <taxon>Dikarya</taxon>
        <taxon>Ascomycota</taxon>
        <taxon>Pezizomycotina</taxon>
        <taxon>Dothideomycetes</taxon>
        <taxon>Dothideomycetes incertae sedis</taxon>
        <taxon>Coniosporium</taxon>
    </lineage>
</organism>
<dbReference type="RefSeq" id="XP_007785384.1">
    <property type="nucleotide sequence ID" value="XM_007787194.1"/>
</dbReference>
<keyword evidence="3 5" id="KW-1133">Transmembrane helix</keyword>
<comment type="subcellular location">
    <subcellularLocation>
        <location evidence="1">Membrane</location>
        <topology evidence="1">Multi-pass membrane protein</topology>
    </subcellularLocation>
</comment>
<keyword evidence="4 5" id="KW-0472">Membrane</keyword>
<dbReference type="EMBL" id="JH767668">
    <property type="protein sequence ID" value="EON70067.1"/>
    <property type="molecule type" value="Genomic_DNA"/>
</dbReference>
<feature type="transmembrane region" description="Helical" evidence="5">
    <location>
        <begin position="389"/>
        <end position="406"/>
    </location>
</feature>
<dbReference type="GeneID" id="19906644"/>
<evidence type="ECO:0000256" key="1">
    <source>
        <dbReference type="ARBA" id="ARBA00004141"/>
    </source>
</evidence>
<dbReference type="GO" id="GO:0015171">
    <property type="term" value="F:amino acid transmembrane transporter activity"/>
    <property type="evidence" value="ECO:0007669"/>
    <property type="project" value="TreeGrafter"/>
</dbReference>
<dbReference type="STRING" id="1168221.R7Z7D7"/>
<evidence type="ECO:0000313" key="7">
    <source>
        <dbReference type="EMBL" id="EON70067.1"/>
    </source>
</evidence>
<evidence type="ECO:0000256" key="5">
    <source>
        <dbReference type="SAM" id="Phobius"/>
    </source>
</evidence>
<dbReference type="InterPro" id="IPR004841">
    <property type="entry name" value="AA-permease/SLC12A_dom"/>
</dbReference>
<dbReference type="InterPro" id="IPR050524">
    <property type="entry name" value="APC_YAT"/>
</dbReference>
<proteinExistence type="predicted"/>
<dbReference type="PANTHER" id="PTHR43341:SF6">
    <property type="entry name" value="AMINO ACID TRANSPORTER (EUROFUNG)"/>
    <property type="match status" value="1"/>
</dbReference>